<keyword evidence="2" id="KW-1185">Reference proteome</keyword>
<protein>
    <submittedName>
        <fullName evidence="1">Uncharacterized protein</fullName>
    </submittedName>
</protein>
<evidence type="ECO:0000313" key="1">
    <source>
        <dbReference type="EMBL" id="QEG22695.1"/>
    </source>
</evidence>
<dbReference type="EMBL" id="CP042912">
    <property type="protein sequence ID" value="QEG22695.1"/>
    <property type="molecule type" value="Genomic_DNA"/>
</dbReference>
<accession>A0A5B9PBZ6</accession>
<dbReference type="STRING" id="980251.GCA_001642875_02586"/>
<dbReference type="Proteomes" id="UP000322214">
    <property type="component" value="Chromosome"/>
</dbReference>
<reference evidence="1 2" key="1">
    <citation type="submission" date="2019-08" db="EMBL/GenBank/DDBJ databases">
        <title>Deep-cultivation of Planctomycetes and their phenomic and genomic characterization uncovers novel biology.</title>
        <authorList>
            <person name="Wiegand S."/>
            <person name="Jogler M."/>
            <person name="Boedeker C."/>
            <person name="Pinto D."/>
            <person name="Vollmers J."/>
            <person name="Rivas-Marin E."/>
            <person name="Kohn T."/>
            <person name="Peeters S.H."/>
            <person name="Heuer A."/>
            <person name="Rast P."/>
            <person name="Oberbeckmann S."/>
            <person name="Bunk B."/>
            <person name="Jeske O."/>
            <person name="Meyerdierks A."/>
            <person name="Storesund J.E."/>
            <person name="Kallscheuer N."/>
            <person name="Luecker S."/>
            <person name="Lage O.M."/>
            <person name="Pohl T."/>
            <person name="Merkel B.J."/>
            <person name="Hornburger P."/>
            <person name="Mueller R.-W."/>
            <person name="Bruemmer F."/>
            <person name="Labrenz M."/>
            <person name="Spormann A.M."/>
            <person name="Op den Camp H."/>
            <person name="Overmann J."/>
            <person name="Amann R."/>
            <person name="Jetten M.S.M."/>
            <person name="Mascher T."/>
            <person name="Medema M.H."/>
            <person name="Devos D.P."/>
            <person name="Kaster A.-K."/>
            <person name="Ovreas L."/>
            <person name="Rohde M."/>
            <person name="Galperin M.Y."/>
            <person name="Jogler C."/>
        </authorList>
    </citation>
    <scope>NUCLEOTIDE SEQUENCE [LARGE SCALE GENOMIC DNA]</scope>
    <source>
        <strain evidence="1 2">FC18</strain>
    </source>
</reference>
<sequence length="242" mass="27705">MKKIGFCKQCLRNVPHVLYFQWPVFRLMNRFLNFANSLPLGSWHCCGCEKNSFRIKRPDPEVTTDVTSTTMNDIVAWPDRNDPTQRFGLLFRRKKATRVLDPSLDSASDGESSFEHVGNVTRSDDSLLVRKARAARYSQKFREGVIERILSGKSTITQVKDELKLSERDLLDWINDRVMKQDQHIAKLTQVVDAVQQLTEDSSDANRETLQLKLHLEENIDTGRSADSVHSEVTIEGRVNQG</sequence>
<organism evidence="1 2">
    <name type="scientific">Mariniblastus fucicola</name>
    <dbReference type="NCBI Taxonomy" id="980251"/>
    <lineage>
        <taxon>Bacteria</taxon>
        <taxon>Pseudomonadati</taxon>
        <taxon>Planctomycetota</taxon>
        <taxon>Planctomycetia</taxon>
        <taxon>Pirellulales</taxon>
        <taxon>Pirellulaceae</taxon>
        <taxon>Mariniblastus</taxon>
    </lineage>
</organism>
<gene>
    <name evidence="1" type="ORF">MFFC18_25780</name>
</gene>
<dbReference type="KEGG" id="mff:MFFC18_25780"/>
<dbReference type="AlphaFoldDB" id="A0A5B9PBZ6"/>
<name>A0A5B9PBZ6_9BACT</name>
<proteinExistence type="predicted"/>
<evidence type="ECO:0000313" key="2">
    <source>
        <dbReference type="Proteomes" id="UP000322214"/>
    </source>
</evidence>
<dbReference type="RefSeq" id="WP_075085016.1">
    <property type="nucleotide sequence ID" value="NZ_CP042912.1"/>
</dbReference>